<dbReference type="EMBL" id="BEXD01002446">
    <property type="protein sequence ID" value="GBB98331.1"/>
    <property type="molecule type" value="Genomic_DNA"/>
</dbReference>
<gene>
    <name evidence="1" type="ORF">RclHR1_00320026</name>
</gene>
<proteinExistence type="predicted"/>
<keyword evidence="2" id="KW-1185">Reference proteome</keyword>
<dbReference type="InterPro" id="IPR053720">
    <property type="entry name" value="Psm_Assembly_Chaperone"/>
</dbReference>
<protein>
    <submittedName>
        <fullName evidence="1">Uncharacterized protein</fullName>
    </submittedName>
</protein>
<comment type="caution">
    <text evidence="1">The sequence shown here is derived from an EMBL/GenBank/DDBJ whole genome shotgun (WGS) entry which is preliminary data.</text>
</comment>
<evidence type="ECO:0000313" key="1">
    <source>
        <dbReference type="EMBL" id="GBB98331.1"/>
    </source>
</evidence>
<dbReference type="Gene3D" id="3.30.230.90">
    <property type="match status" value="1"/>
</dbReference>
<dbReference type="AlphaFoldDB" id="A0A2Z6RP50"/>
<reference evidence="1 2" key="1">
    <citation type="submission" date="2017-11" db="EMBL/GenBank/DDBJ databases">
        <title>The genome of Rhizophagus clarus HR1 reveals common genetic basis of auxotrophy among arbuscular mycorrhizal fungi.</title>
        <authorList>
            <person name="Kobayashi Y."/>
        </authorList>
    </citation>
    <scope>NUCLEOTIDE SEQUENCE [LARGE SCALE GENOMIC DNA]</scope>
    <source>
        <strain evidence="1 2">HR1</strain>
    </source>
</reference>
<dbReference type="STRING" id="94130.A0A2Z6RP50"/>
<evidence type="ECO:0000313" key="2">
    <source>
        <dbReference type="Proteomes" id="UP000247702"/>
    </source>
</evidence>
<dbReference type="InterPro" id="IPR018788">
    <property type="entry name" value="Proteasome_assmbl_chp_3"/>
</dbReference>
<dbReference type="PANTHER" id="PTHR31051:SF1">
    <property type="entry name" value="PROTEASOME ASSEMBLY CHAPERONE 3"/>
    <property type="match status" value="1"/>
</dbReference>
<dbReference type="PANTHER" id="PTHR31051">
    <property type="entry name" value="PROTEASOME ASSEMBLY CHAPERONE 3"/>
    <property type="match status" value="1"/>
</dbReference>
<dbReference type="GO" id="GO:0043248">
    <property type="term" value="P:proteasome assembly"/>
    <property type="evidence" value="ECO:0007669"/>
    <property type="project" value="InterPro"/>
</dbReference>
<accession>A0A2Z6RP50</accession>
<name>A0A2Z6RP50_9GLOM</name>
<dbReference type="Pfam" id="PF10178">
    <property type="entry name" value="PAC3"/>
    <property type="match status" value="1"/>
</dbReference>
<sequence>MLEVVGRSLMDSNEPSLSSDFPLKTKQTARLLNGIHTEVLITGFRDKIFVVVTQYGKIGSLIYVTVDSQLPTPLSVTTSTSTNVKFLLGPITPLYQLYASHIATVIATENSSDGRAVVVGLALTKNNDNNDNGDQDVEIGDKELFNEIESMVKECRVW</sequence>
<dbReference type="Proteomes" id="UP000247702">
    <property type="component" value="Unassembled WGS sequence"/>
</dbReference>
<organism evidence="1 2">
    <name type="scientific">Rhizophagus clarus</name>
    <dbReference type="NCBI Taxonomy" id="94130"/>
    <lineage>
        <taxon>Eukaryota</taxon>
        <taxon>Fungi</taxon>
        <taxon>Fungi incertae sedis</taxon>
        <taxon>Mucoromycota</taxon>
        <taxon>Glomeromycotina</taxon>
        <taxon>Glomeromycetes</taxon>
        <taxon>Glomerales</taxon>
        <taxon>Glomeraceae</taxon>
        <taxon>Rhizophagus</taxon>
    </lineage>
</organism>